<gene>
    <name evidence="2" type="ORF">ETD83_25935</name>
</gene>
<evidence type="ECO:0000313" key="2">
    <source>
        <dbReference type="EMBL" id="TMQ93094.1"/>
    </source>
</evidence>
<dbReference type="Proteomes" id="UP000309174">
    <property type="component" value="Unassembled WGS sequence"/>
</dbReference>
<dbReference type="RefSeq" id="WP_138647814.1">
    <property type="nucleotide sequence ID" value="NZ_VCKW01000151.1"/>
</dbReference>
<dbReference type="AlphaFoldDB" id="A0A5C4J662"/>
<name>A0A5C4J662_9ACTN</name>
<evidence type="ECO:0000256" key="1">
    <source>
        <dbReference type="SAM" id="MobiDB-lite"/>
    </source>
</evidence>
<keyword evidence="3" id="KW-1185">Reference proteome</keyword>
<proteinExistence type="predicted"/>
<dbReference type="EMBL" id="VCKW01000151">
    <property type="protein sequence ID" value="TMQ93094.1"/>
    <property type="molecule type" value="Genomic_DNA"/>
</dbReference>
<feature type="region of interest" description="Disordered" evidence="1">
    <location>
        <begin position="1"/>
        <end position="22"/>
    </location>
</feature>
<organism evidence="2 3">
    <name type="scientific">Actinomadura soli</name>
    <dbReference type="NCBI Taxonomy" id="2508997"/>
    <lineage>
        <taxon>Bacteria</taxon>
        <taxon>Bacillati</taxon>
        <taxon>Actinomycetota</taxon>
        <taxon>Actinomycetes</taxon>
        <taxon>Streptosporangiales</taxon>
        <taxon>Thermomonosporaceae</taxon>
        <taxon>Actinomadura</taxon>
    </lineage>
</organism>
<feature type="compositionally biased region" description="Basic and acidic residues" evidence="1">
    <location>
        <begin position="9"/>
        <end position="22"/>
    </location>
</feature>
<evidence type="ECO:0000313" key="3">
    <source>
        <dbReference type="Proteomes" id="UP000309174"/>
    </source>
</evidence>
<dbReference type="OrthoDB" id="3482144at2"/>
<reference evidence="2 3" key="1">
    <citation type="submission" date="2019-05" db="EMBL/GenBank/DDBJ databases">
        <title>Draft genome sequence of Actinomadura sp. 14C53.</title>
        <authorList>
            <person name="Saricaoglu S."/>
            <person name="Isik K."/>
        </authorList>
    </citation>
    <scope>NUCLEOTIDE SEQUENCE [LARGE SCALE GENOMIC DNA]</scope>
    <source>
        <strain evidence="2 3">14C53</strain>
    </source>
</reference>
<accession>A0A5C4J662</accession>
<comment type="caution">
    <text evidence="2">The sequence shown here is derived from an EMBL/GenBank/DDBJ whole genome shotgun (WGS) entry which is preliminary data.</text>
</comment>
<protein>
    <submittedName>
        <fullName evidence="2">Uncharacterized protein</fullName>
    </submittedName>
</protein>
<sequence length="108" mass="11949">MGNPGHQPKQADPRRIEQHAGDLRSDVIPLIKKAGDTLTEDGTYNLEGGDFSITCTAMALAYPMAIQFAFEDVKMLMTTAKDYAEKIERAAGIYGQTEDQNKKNATRR</sequence>